<dbReference type="Proteomes" id="UP000504606">
    <property type="component" value="Unplaced"/>
</dbReference>
<name>A0A6J1SE49_FRAOC</name>
<feature type="compositionally biased region" description="Basic and acidic residues" evidence="1">
    <location>
        <begin position="607"/>
        <end position="617"/>
    </location>
</feature>
<reference evidence="3" key="1">
    <citation type="submission" date="2025-08" db="UniProtKB">
        <authorList>
            <consortium name="RefSeq"/>
        </authorList>
    </citation>
    <scope>IDENTIFICATION</scope>
    <source>
        <tissue evidence="3">Whole organism</tissue>
    </source>
</reference>
<feature type="compositionally biased region" description="Polar residues" evidence="1">
    <location>
        <begin position="210"/>
        <end position="223"/>
    </location>
</feature>
<sequence>MEKPWEIVKKFQQQLYQAPMPYNVRPNKPLPGQVKAVHHFLPSNGLQDAALRIKKVKDIVDESTRIADESRPRFLSNTNSSFCQNCNCENCLNQSSILGPPESNLNRTIPDLIQSFEVFLQTQRQQFMQMINQLTSVLDSSNSSFPCQQSTSNVLKSTFPVPQLTLMECDSSEKTKCINDCTSRSVQCHISPTISREEDAGKQMLRSINDDTSSSTRCDNSPTKSREGDAGKQILSSPCESPSSTVHAGDDGSSTTSLLHNETENISKKHNFIKPRVPEIDQANVNFKSNGKVIRSEVSVGKNSNNLHDDHSSFCSEDISFRPLRKSSILRMKDNTVDDWSSLIQIESDPVLVSEELLECSVKIDKLNTNNSMAKKKKTHARDGHKSANSLIHCSTDKVSLSVSETTVPVCRTRSGRAVEKPRQYWLSKTQDTECNSTRQAEIPKSKSGNKSTRRRRKDSQTSNIIPETNLVLEDRRKPTKSEMKGSAPALKKETLKKVAKVLTAEPEQSLLTVSKKGITRAKKAKAESSVDKSEDDTRNVRKKQTKLGKVHRNVQLLQQVNLNLEISNNASKKGAKISNNKQVLPRQEIDQNAGKINTAKRKVPHQVKDNQTEKSGPENQGPKMKRKKKNPASTNASSKRQKTMINIARKLSTDSTEPDYECYFTEEQAHSWLES</sequence>
<evidence type="ECO:0000256" key="1">
    <source>
        <dbReference type="SAM" id="MobiDB-lite"/>
    </source>
</evidence>
<proteinExistence type="predicted"/>
<feature type="compositionally biased region" description="Basic and acidic residues" evidence="1">
    <location>
        <begin position="525"/>
        <end position="540"/>
    </location>
</feature>
<evidence type="ECO:0000313" key="3">
    <source>
        <dbReference type="RefSeq" id="XP_026279459.1"/>
    </source>
</evidence>
<feature type="compositionally biased region" description="Basic and acidic residues" evidence="1">
    <location>
        <begin position="473"/>
        <end position="484"/>
    </location>
</feature>
<protein>
    <submittedName>
        <fullName evidence="3">Uncharacterized protein LOC113207217 isoform X1</fullName>
    </submittedName>
</protein>
<dbReference type="KEGG" id="foc:113207217"/>
<feature type="compositionally biased region" description="Polar residues" evidence="1">
    <location>
        <begin position="234"/>
        <end position="258"/>
    </location>
</feature>
<gene>
    <name evidence="3" type="primary">LOC113207217</name>
</gene>
<keyword evidence="2" id="KW-1185">Reference proteome</keyword>
<feature type="region of interest" description="Disordered" evidence="1">
    <location>
        <begin position="206"/>
        <end position="258"/>
    </location>
</feature>
<dbReference type="OrthoDB" id="10682557at2759"/>
<evidence type="ECO:0000313" key="2">
    <source>
        <dbReference type="Proteomes" id="UP000504606"/>
    </source>
</evidence>
<dbReference type="AlphaFoldDB" id="A0A6J1SE49"/>
<accession>A0A6J1SE49</accession>
<feature type="compositionally biased region" description="Polar residues" evidence="1">
    <location>
        <begin position="574"/>
        <end position="583"/>
    </location>
</feature>
<feature type="region of interest" description="Disordered" evidence="1">
    <location>
        <begin position="574"/>
        <end position="661"/>
    </location>
</feature>
<organism evidence="2 3">
    <name type="scientific">Frankliniella occidentalis</name>
    <name type="common">Western flower thrips</name>
    <name type="synonym">Euthrips occidentalis</name>
    <dbReference type="NCBI Taxonomy" id="133901"/>
    <lineage>
        <taxon>Eukaryota</taxon>
        <taxon>Metazoa</taxon>
        <taxon>Ecdysozoa</taxon>
        <taxon>Arthropoda</taxon>
        <taxon>Hexapoda</taxon>
        <taxon>Insecta</taxon>
        <taxon>Pterygota</taxon>
        <taxon>Neoptera</taxon>
        <taxon>Paraneoptera</taxon>
        <taxon>Thysanoptera</taxon>
        <taxon>Terebrantia</taxon>
        <taxon>Thripoidea</taxon>
        <taxon>Thripidae</taxon>
        <taxon>Frankliniella</taxon>
    </lineage>
</organism>
<dbReference type="GeneID" id="113207217"/>
<dbReference type="RefSeq" id="XP_026279459.1">
    <property type="nucleotide sequence ID" value="XM_026423674.2"/>
</dbReference>
<feature type="region of interest" description="Disordered" evidence="1">
    <location>
        <begin position="523"/>
        <end position="548"/>
    </location>
</feature>
<feature type="region of interest" description="Disordered" evidence="1">
    <location>
        <begin position="430"/>
        <end position="492"/>
    </location>
</feature>
<feature type="compositionally biased region" description="Polar residues" evidence="1">
    <location>
        <begin position="430"/>
        <end position="440"/>
    </location>
</feature>